<gene>
    <name evidence="1" type="ORF">AAFF_G00004850</name>
</gene>
<evidence type="ECO:0000313" key="2">
    <source>
        <dbReference type="Proteomes" id="UP001221898"/>
    </source>
</evidence>
<protein>
    <submittedName>
        <fullName evidence="1">Uncharacterized protein</fullName>
    </submittedName>
</protein>
<dbReference type="EMBL" id="JAINUG010000001">
    <property type="protein sequence ID" value="KAJ8418986.1"/>
    <property type="molecule type" value="Genomic_DNA"/>
</dbReference>
<keyword evidence="2" id="KW-1185">Reference proteome</keyword>
<evidence type="ECO:0000313" key="1">
    <source>
        <dbReference type="EMBL" id="KAJ8418986.1"/>
    </source>
</evidence>
<dbReference type="AlphaFoldDB" id="A0AAD7TFF8"/>
<proteinExistence type="predicted"/>
<dbReference type="Proteomes" id="UP001221898">
    <property type="component" value="Unassembled WGS sequence"/>
</dbReference>
<accession>A0AAD7TFF8</accession>
<sequence>MGTDSENRCYKEAILIRREKGREACRDVTFHRAGRTQTATNSANGSRAGGRASVWARGVTLCSASLSSAPHEYGRSGTVCAALCLYLHPKLSREGLSQSASLSATPSCIAQHTKINPPAVQGDSVS</sequence>
<reference evidence="1" key="1">
    <citation type="journal article" date="2023" name="Science">
        <title>Genome structures resolve the early diversification of teleost fishes.</title>
        <authorList>
            <person name="Parey E."/>
            <person name="Louis A."/>
            <person name="Montfort J."/>
            <person name="Bouchez O."/>
            <person name="Roques C."/>
            <person name="Iampietro C."/>
            <person name="Lluch J."/>
            <person name="Castinel A."/>
            <person name="Donnadieu C."/>
            <person name="Desvignes T."/>
            <person name="Floi Bucao C."/>
            <person name="Jouanno E."/>
            <person name="Wen M."/>
            <person name="Mejri S."/>
            <person name="Dirks R."/>
            <person name="Jansen H."/>
            <person name="Henkel C."/>
            <person name="Chen W.J."/>
            <person name="Zahm M."/>
            <person name="Cabau C."/>
            <person name="Klopp C."/>
            <person name="Thompson A.W."/>
            <person name="Robinson-Rechavi M."/>
            <person name="Braasch I."/>
            <person name="Lecointre G."/>
            <person name="Bobe J."/>
            <person name="Postlethwait J.H."/>
            <person name="Berthelot C."/>
            <person name="Roest Crollius H."/>
            <person name="Guiguen Y."/>
        </authorList>
    </citation>
    <scope>NUCLEOTIDE SEQUENCE</scope>
    <source>
        <strain evidence="1">NC1722</strain>
    </source>
</reference>
<name>A0AAD7TFF8_9TELE</name>
<organism evidence="1 2">
    <name type="scientific">Aldrovandia affinis</name>
    <dbReference type="NCBI Taxonomy" id="143900"/>
    <lineage>
        <taxon>Eukaryota</taxon>
        <taxon>Metazoa</taxon>
        <taxon>Chordata</taxon>
        <taxon>Craniata</taxon>
        <taxon>Vertebrata</taxon>
        <taxon>Euteleostomi</taxon>
        <taxon>Actinopterygii</taxon>
        <taxon>Neopterygii</taxon>
        <taxon>Teleostei</taxon>
        <taxon>Notacanthiformes</taxon>
        <taxon>Halosauridae</taxon>
        <taxon>Aldrovandia</taxon>
    </lineage>
</organism>
<comment type="caution">
    <text evidence="1">The sequence shown here is derived from an EMBL/GenBank/DDBJ whole genome shotgun (WGS) entry which is preliminary data.</text>
</comment>